<evidence type="ECO:0000313" key="1">
    <source>
        <dbReference type="EMBL" id="MDI3419888.1"/>
    </source>
</evidence>
<organism evidence="1 2">
    <name type="scientific">Streptomyces luteolus</name>
    <dbReference type="NCBI Taxonomy" id="3043615"/>
    <lineage>
        <taxon>Bacteria</taxon>
        <taxon>Bacillati</taxon>
        <taxon>Actinomycetota</taxon>
        <taxon>Actinomycetes</taxon>
        <taxon>Kitasatosporales</taxon>
        <taxon>Streptomycetaceae</taxon>
        <taxon>Streptomyces</taxon>
    </lineage>
</organism>
<keyword evidence="2" id="KW-1185">Reference proteome</keyword>
<protein>
    <submittedName>
        <fullName evidence="1">Uncharacterized protein</fullName>
    </submittedName>
</protein>
<evidence type="ECO:0000313" key="2">
    <source>
        <dbReference type="Proteomes" id="UP001237105"/>
    </source>
</evidence>
<name>A0ABT6SXN2_9ACTN</name>
<reference evidence="1 2" key="1">
    <citation type="submission" date="2023-05" db="EMBL/GenBank/DDBJ databases">
        <title>Draft genome sequence of Streptomyces sp. B-S-A12 isolated from a cave soil in Thailand.</title>
        <authorList>
            <person name="Chamroensaksri N."/>
            <person name="Muangham S."/>
        </authorList>
    </citation>
    <scope>NUCLEOTIDE SEQUENCE [LARGE SCALE GENOMIC DNA]</scope>
    <source>
        <strain evidence="1 2">B-S-A12</strain>
    </source>
</reference>
<dbReference type="EMBL" id="JASCIS010000013">
    <property type="protein sequence ID" value="MDI3419888.1"/>
    <property type="molecule type" value="Genomic_DNA"/>
</dbReference>
<dbReference type="RefSeq" id="WP_282535773.1">
    <property type="nucleotide sequence ID" value="NZ_JASCIS010000013.1"/>
</dbReference>
<accession>A0ABT6SXN2</accession>
<gene>
    <name evidence="1" type="ORF">QIT00_15170</name>
</gene>
<sequence>MYDHLVSAPAMPEGVLAWADPDTHRVYVDPNLFFDGELTAAGRQVVERLLPRAEDPPPGGL</sequence>
<dbReference type="Proteomes" id="UP001237105">
    <property type="component" value="Unassembled WGS sequence"/>
</dbReference>
<proteinExistence type="predicted"/>
<comment type="caution">
    <text evidence="1">The sequence shown here is derived from an EMBL/GenBank/DDBJ whole genome shotgun (WGS) entry which is preliminary data.</text>
</comment>